<dbReference type="EMBL" id="JASPKY010000915">
    <property type="protein sequence ID" value="KAK9680294.1"/>
    <property type="molecule type" value="Genomic_DNA"/>
</dbReference>
<accession>A0AAW1HV91</accession>
<sequence>MALRKLKTCHGATMGFRRMINPTWSDTDLQRFDKVKMIFALYRRMINPTWSDTDLQRKAITTRASLYAIDVIINATTLSPVTLPPRKAITTRASLYAIDVIINATTLSPVTLPPAT</sequence>
<keyword evidence="2" id="KW-1185">Reference proteome</keyword>
<dbReference type="AlphaFoldDB" id="A0AAW1HV91"/>
<proteinExistence type="predicted"/>
<reference evidence="1 2" key="1">
    <citation type="journal article" date="2024" name="BMC Genomics">
        <title>De novo assembly and annotation of Popillia japonica's genome with initial clues to its potential as an invasive pest.</title>
        <authorList>
            <person name="Cucini C."/>
            <person name="Boschi S."/>
            <person name="Funari R."/>
            <person name="Cardaioli E."/>
            <person name="Iannotti N."/>
            <person name="Marturano G."/>
            <person name="Paoli F."/>
            <person name="Bruttini M."/>
            <person name="Carapelli A."/>
            <person name="Frati F."/>
            <person name="Nardi F."/>
        </authorList>
    </citation>
    <scope>NUCLEOTIDE SEQUENCE [LARGE SCALE GENOMIC DNA]</scope>
    <source>
        <strain evidence="1">DMR45628</strain>
    </source>
</reference>
<protein>
    <submittedName>
        <fullName evidence="1">Uncharacterized protein</fullName>
    </submittedName>
</protein>
<gene>
    <name evidence="1" type="ORF">QE152_g39210</name>
</gene>
<dbReference type="Proteomes" id="UP001458880">
    <property type="component" value="Unassembled WGS sequence"/>
</dbReference>
<comment type="caution">
    <text evidence="1">The sequence shown here is derived from an EMBL/GenBank/DDBJ whole genome shotgun (WGS) entry which is preliminary data.</text>
</comment>
<organism evidence="1 2">
    <name type="scientific">Popillia japonica</name>
    <name type="common">Japanese beetle</name>
    <dbReference type="NCBI Taxonomy" id="7064"/>
    <lineage>
        <taxon>Eukaryota</taxon>
        <taxon>Metazoa</taxon>
        <taxon>Ecdysozoa</taxon>
        <taxon>Arthropoda</taxon>
        <taxon>Hexapoda</taxon>
        <taxon>Insecta</taxon>
        <taxon>Pterygota</taxon>
        <taxon>Neoptera</taxon>
        <taxon>Endopterygota</taxon>
        <taxon>Coleoptera</taxon>
        <taxon>Polyphaga</taxon>
        <taxon>Scarabaeiformia</taxon>
        <taxon>Scarabaeidae</taxon>
        <taxon>Rutelinae</taxon>
        <taxon>Popillia</taxon>
    </lineage>
</organism>
<name>A0AAW1HV91_POPJA</name>
<evidence type="ECO:0000313" key="2">
    <source>
        <dbReference type="Proteomes" id="UP001458880"/>
    </source>
</evidence>
<evidence type="ECO:0000313" key="1">
    <source>
        <dbReference type="EMBL" id="KAK9680294.1"/>
    </source>
</evidence>